<sequence>METMMSQMTRHDFARLLARARAAIVATDTADRDLCDELVQAERLVENHAVPWAAEIHAAFIDHREGGSLYGAFTREALIAEVAEFCRAWWPEIRDKRDPQALSDEQAVEIYFEGHDNEYLWSERISIDGPAIGSPSELRVGRHLVISTSHIRPATGDLLDQWAPMIPETRPLGVAEASYGWFVLTDPLYGTEREMIPGELWAAITFARTQGCRWLLLDRDADIVADLETFDW</sequence>
<dbReference type="STRING" id="1123269.NX02_09915"/>
<protein>
    <recommendedName>
        <fullName evidence="1">DUF5983 domain-containing protein</fullName>
    </recommendedName>
</protein>
<dbReference type="Pfam" id="PF19419">
    <property type="entry name" value="DUF5983"/>
    <property type="match status" value="1"/>
</dbReference>
<dbReference type="KEGG" id="ssan:NX02_09915"/>
<accession>W0ABK7</accession>
<dbReference type="PATRIC" id="fig|1123269.5.peg.1927"/>
<dbReference type="HOGENOM" id="CLU_1194275_0_0_5"/>
<reference evidence="2 3" key="1">
    <citation type="submission" date="2013-07" db="EMBL/GenBank/DDBJ databases">
        <title>Completed genome of Sphingomonas sanxanigenens NX02.</title>
        <authorList>
            <person name="Ma T."/>
            <person name="Huang H."/>
            <person name="Wu M."/>
            <person name="Li X."/>
            <person name="Li G."/>
        </authorList>
    </citation>
    <scope>NUCLEOTIDE SEQUENCE [LARGE SCALE GENOMIC DNA]</scope>
    <source>
        <strain evidence="2 3">NX02</strain>
    </source>
</reference>
<dbReference type="EMBL" id="CP006644">
    <property type="protein sequence ID" value="AHE53703.1"/>
    <property type="molecule type" value="Genomic_DNA"/>
</dbReference>
<dbReference type="AlphaFoldDB" id="W0ABK7"/>
<evidence type="ECO:0000313" key="3">
    <source>
        <dbReference type="Proteomes" id="UP000018851"/>
    </source>
</evidence>
<proteinExistence type="predicted"/>
<dbReference type="Proteomes" id="UP000018851">
    <property type="component" value="Chromosome"/>
</dbReference>
<organism evidence="2 3">
    <name type="scientific">Sphingomonas sanxanigenens DSM 19645 = NX02</name>
    <dbReference type="NCBI Taxonomy" id="1123269"/>
    <lineage>
        <taxon>Bacteria</taxon>
        <taxon>Pseudomonadati</taxon>
        <taxon>Pseudomonadota</taxon>
        <taxon>Alphaproteobacteria</taxon>
        <taxon>Sphingomonadales</taxon>
        <taxon>Sphingomonadaceae</taxon>
        <taxon>Sphingomonas</taxon>
    </lineage>
</organism>
<name>W0ABK7_9SPHN</name>
<dbReference type="eggNOG" id="ENOG5033JQU">
    <property type="taxonomic scope" value="Bacteria"/>
</dbReference>
<feature type="domain" description="DUF5983" evidence="1">
    <location>
        <begin position="144"/>
        <end position="232"/>
    </location>
</feature>
<keyword evidence="3" id="KW-1185">Reference proteome</keyword>
<dbReference type="InterPro" id="IPR046025">
    <property type="entry name" value="DUF5983"/>
</dbReference>
<gene>
    <name evidence="2" type="ORF">NX02_09915</name>
</gene>
<evidence type="ECO:0000259" key="1">
    <source>
        <dbReference type="Pfam" id="PF19419"/>
    </source>
</evidence>
<evidence type="ECO:0000313" key="2">
    <source>
        <dbReference type="EMBL" id="AHE53703.1"/>
    </source>
</evidence>